<protein>
    <submittedName>
        <fullName evidence="2">COesterase domain-containing protein</fullName>
    </submittedName>
</protein>
<accession>A0AC35TVD0</accession>
<dbReference type="WBParaSite" id="RSKR_0000435800.1">
    <property type="protein sequence ID" value="RSKR_0000435800.1"/>
    <property type="gene ID" value="RSKR_0000435800"/>
</dbReference>
<organism evidence="1 2">
    <name type="scientific">Rhabditophanes sp. KR3021</name>
    <dbReference type="NCBI Taxonomy" id="114890"/>
    <lineage>
        <taxon>Eukaryota</taxon>
        <taxon>Metazoa</taxon>
        <taxon>Ecdysozoa</taxon>
        <taxon>Nematoda</taxon>
        <taxon>Chromadorea</taxon>
        <taxon>Rhabditida</taxon>
        <taxon>Tylenchina</taxon>
        <taxon>Panagrolaimomorpha</taxon>
        <taxon>Strongyloidoidea</taxon>
        <taxon>Alloionematidae</taxon>
        <taxon>Rhabditophanes</taxon>
    </lineage>
</organism>
<evidence type="ECO:0000313" key="1">
    <source>
        <dbReference type="Proteomes" id="UP000095286"/>
    </source>
</evidence>
<name>A0AC35TVD0_9BILA</name>
<sequence>MASEAFKKEHIVPDVVSVAPENVVKVSFGGGLVASLGNILTPTQVQKQPSIHFDADKKSLYTLIMTDPDAPSRKTHEYREWHHWLVVNIPGEDVSKGDVLSEFISSGPPPGTGLHRYVYLVYKQQGPISDPEHGHLTNRSGDNRGGFRTEDFAKKHNLQSPIAGNFYQAEYDDYVPILYKQLDHLFKGKEVDAYLGIPFATPMTGDLSIGISTHLIGKRVVVVTIEYRLAYLGFLSTYDEICPGNNGLWDMKSVLEWVKDNMEKFGGNSGNVTIFEQSAGKLISFIIFLLIKCSGGYAVE</sequence>
<reference evidence="2" key="1">
    <citation type="submission" date="2016-11" db="UniProtKB">
        <authorList>
            <consortium name="WormBaseParasite"/>
        </authorList>
    </citation>
    <scope>IDENTIFICATION</scope>
    <source>
        <strain evidence="2">KR3021</strain>
    </source>
</reference>
<proteinExistence type="predicted"/>
<dbReference type="Proteomes" id="UP000095286">
    <property type="component" value="Unplaced"/>
</dbReference>
<evidence type="ECO:0000313" key="2">
    <source>
        <dbReference type="WBParaSite" id="RSKR_0000435800.1"/>
    </source>
</evidence>